<dbReference type="RefSeq" id="WP_322464331.1">
    <property type="nucleotide sequence ID" value="NZ_JAXOJX010000002.1"/>
</dbReference>
<accession>A0ABU5I900</accession>
<organism evidence="2 3">
    <name type="scientific">Azohydromonas lata</name>
    <dbReference type="NCBI Taxonomy" id="45677"/>
    <lineage>
        <taxon>Bacteria</taxon>
        <taxon>Pseudomonadati</taxon>
        <taxon>Pseudomonadota</taxon>
        <taxon>Betaproteobacteria</taxon>
        <taxon>Burkholderiales</taxon>
        <taxon>Sphaerotilaceae</taxon>
        <taxon>Azohydromonas</taxon>
    </lineage>
</organism>
<keyword evidence="3" id="KW-1185">Reference proteome</keyword>
<name>A0ABU5I900_9BURK</name>
<sequence>MKPLSVQLRVLLVFLAMALSSWLAFAFKPSIKVADANPLAPLETAIPKKFGSWRVDTDLPVILPSPEVQEKLDKIYNQVLSRTYVDVQGNHIMLSIAYGGDQSDGTTAHKPEICYPAQGLEIVYNRVGTMNVQNQDIPVRRLRARMGSRHEPITYWIVVGDQAVTSGSGMKMVQLRYGMRGLIPDGMLIRVSSLERDPEAAFKRHEEFIRALTASVDPSLRLRLLGAPSSRPVNTQAAAL</sequence>
<proteinExistence type="predicted"/>
<dbReference type="InterPro" id="IPR014263">
    <property type="entry name" value="Methanolan_biosynth_EpsI"/>
</dbReference>
<reference evidence="2 3" key="1">
    <citation type="submission" date="2023-11" db="EMBL/GenBank/DDBJ databases">
        <title>Draft genome of Azohydromonas lata strain H1 (DSM1123), a polyhydroxyalkanoate producer.</title>
        <authorList>
            <person name="Traversa D."/>
            <person name="D'Addabbo P."/>
            <person name="Pazzani C."/>
            <person name="Manzari C."/>
            <person name="Chiara M."/>
            <person name="Scrascia M."/>
        </authorList>
    </citation>
    <scope>NUCLEOTIDE SEQUENCE [LARGE SCALE GENOMIC DNA]</scope>
    <source>
        <strain evidence="2 3">H1</strain>
    </source>
</reference>
<dbReference type="NCBIfam" id="NF045609">
    <property type="entry name" value="EpsI_type_B"/>
    <property type="match status" value="1"/>
</dbReference>
<evidence type="ECO:0000313" key="3">
    <source>
        <dbReference type="Proteomes" id="UP001293718"/>
    </source>
</evidence>
<dbReference type="NCBIfam" id="TIGR02914">
    <property type="entry name" value="EpsI_fam"/>
    <property type="match status" value="1"/>
</dbReference>
<feature type="domain" description="Methanolan biosynthesis EpsI" evidence="1">
    <location>
        <begin position="11"/>
        <end position="217"/>
    </location>
</feature>
<dbReference type="InterPro" id="IPR054653">
    <property type="entry name" value="EpsI_type_B_pred"/>
</dbReference>
<evidence type="ECO:0000259" key="1">
    <source>
        <dbReference type="Pfam" id="PF11984"/>
    </source>
</evidence>
<comment type="caution">
    <text evidence="2">The sequence shown here is derived from an EMBL/GenBank/DDBJ whole genome shotgun (WGS) entry which is preliminary data.</text>
</comment>
<dbReference type="EMBL" id="JAXOJX010000002">
    <property type="protein sequence ID" value="MDZ5455576.1"/>
    <property type="molecule type" value="Genomic_DNA"/>
</dbReference>
<protein>
    <submittedName>
        <fullName evidence="2">EpsI family protein</fullName>
    </submittedName>
</protein>
<dbReference type="Proteomes" id="UP001293718">
    <property type="component" value="Unassembled WGS sequence"/>
</dbReference>
<gene>
    <name evidence="2" type="ORF">SM757_03215</name>
</gene>
<dbReference type="Pfam" id="PF11984">
    <property type="entry name" value="DUF3485"/>
    <property type="match status" value="1"/>
</dbReference>
<evidence type="ECO:0000313" key="2">
    <source>
        <dbReference type="EMBL" id="MDZ5455576.1"/>
    </source>
</evidence>